<dbReference type="PANTHER" id="PTHR43284">
    <property type="entry name" value="ASPARAGINE SYNTHETASE (GLUTAMINE-HYDROLYZING)"/>
    <property type="match status" value="1"/>
</dbReference>
<gene>
    <name evidence="5" type="ORF">VXS00_04315</name>
</gene>
<evidence type="ECO:0000259" key="4">
    <source>
        <dbReference type="Pfam" id="PF00733"/>
    </source>
</evidence>
<comment type="catalytic activity">
    <reaction evidence="3">
        <text>L-aspartate + L-glutamine + ATP + H2O = L-asparagine + L-glutamate + AMP + diphosphate + H(+)</text>
        <dbReference type="Rhea" id="RHEA:12228"/>
        <dbReference type="ChEBI" id="CHEBI:15377"/>
        <dbReference type="ChEBI" id="CHEBI:15378"/>
        <dbReference type="ChEBI" id="CHEBI:29985"/>
        <dbReference type="ChEBI" id="CHEBI:29991"/>
        <dbReference type="ChEBI" id="CHEBI:30616"/>
        <dbReference type="ChEBI" id="CHEBI:33019"/>
        <dbReference type="ChEBI" id="CHEBI:58048"/>
        <dbReference type="ChEBI" id="CHEBI:58359"/>
        <dbReference type="ChEBI" id="CHEBI:456215"/>
        <dbReference type="EC" id="6.3.5.4"/>
    </reaction>
</comment>
<reference evidence="5 6" key="1">
    <citation type="submission" date="2024-01" db="EMBL/GenBank/DDBJ databases">
        <title>Active colonisers of the gastrointestinal tract of Atlantic salmon farmed in a warm water region.</title>
        <authorList>
            <person name="Bowman J.P."/>
        </authorList>
    </citation>
    <scope>NUCLEOTIDE SEQUENCE [LARGE SCALE GENOMIC DNA]</scope>
    <source>
        <strain evidence="5 6">S4MW1</strain>
    </source>
</reference>
<evidence type="ECO:0000256" key="2">
    <source>
        <dbReference type="ARBA" id="ARBA00012737"/>
    </source>
</evidence>
<dbReference type="EMBL" id="JAYXUD010000002">
    <property type="protein sequence ID" value="MEC6897862.1"/>
    <property type="molecule type" value="Genomic_DNA"/>
</dbReference>
<sequence>MNKYIKRHCNLGSRSLYVTNDSDIKYKNINDMLDEKKSYTIQSSSILSFMMKNYIIGDETIIKGIKKEKWFHDQNNFTGENTPNILPSHGRLELTNEEIGDKLRLLLLDEARYFLNGKKTIGLLLSGGMDSRVVAGIIRELQENGEFLGDVVALTWGIETTRDVIYSRRIAKKFNWEHKHFKLNSETLIKNIYITAERGAEYSPLHLHAMSDISKLSGLDGILAGSYGDSVGRAEFSGKKVQSINSLLNDDFNKFALLNSRIKKENLPFLIDEIDSYHKCFSRESLWEYYEIDRQCHYMRRQLGACMDIIDDNIPLYQMFTDISVFGFMWSLSPKCRTDSIYTEVLKKLPGDLLTIPWARDGKLYPGQGEVCDNIEASHNLYGIWLRTECSTVIENAIYSGALESLNIFNPYTLSRLKHYWKKSKSNGADRFDERISWMASLSLLVEKYNIKSEYFSNNDYKEYLFSLKGYTYSTFYRNARHILKK</sequence>
<keyword evidence="6" id="KW-1185">Reference proteome</keyword>
<dbReference type="PANTHER" id="PTHR43284:SF1">
    <property type="entry name" value="ASPARAGINE SYNTHETASE"/>
    <property type="match status" value="1"/>
</dbReference>
<dbReference type="InterPro" id="IPR051786">
    <property type="entry name" value="ASN_synthetase/amidase"/>
</dbReference>
<dbReference type="InterPro" id="IPR001962">
    <property type="entry name" value="Asn_synthase"/>
</dbReference>
<dbReference type="SUPFAM" id="SSF52402">
    <property type="entry name" value="Adenine nucleotide alpha hydrolases-like"/>
    <property type="match status" value="1"/>
</dbReference>
<dbReference type="InterPro" id="IPR014729">
    <property type="entry name" value="Rossmann-like_a/b/a_fold"/>
</dbReference>
<proteinExistence type="predicted"/>
<protein>
    <recommendedName>
        <fullName evidence="2">asparagine synthase (glutamine-hydrolyzing)</fullName>
        <ecNumber evidence="2">6.3.5.4</ecNumber>
    </recommendedName>
</protein>
<name>A0ABU6LHW7_9GAMM</name>
<evidence type="ECO:0000313" key="5">
    <source>
        <dbReference type="EMBL" id="MEC6897862.1"/>
    </source>
</evidence>
<dbReference type="Gene3D" id="3.40.50.620">
    <property type="entry name" value="HUPs"/>
    <property type="match status" value="1"/>
</dbReference>
<dbReference type="Proteomes" id="UP001339429">
    <property type="component" value="Unassembled WGS sequence"/>
</dbReference>
<comment type="caution">
    <text evidence="5">The sequence shown here is derived from an EMBL/GenBank/DDBJ whole genome shotgun (WGS) entry which is preliminary data.</text>
</comment>
<dbReference type="EC" id="6.3.5.4" evidence="2"/>
<comment type="pathway">
    <text evidence="1">Amino-acid biosynthesis; L-asparagine biosynthesis; L-asparagine from L-aspartate (L-Gln route): step 1/1.</text>
</comment>
<evidence type="ECO:0000256" key="3">
    <source>
        <dbReference type="ARBA" id="ARBA00048741"/>
    </source>
</evidence>
<dbReference type="RefSeq" id="WP_327779387.1">
    <property type="nucleotide sequence ID" value="NZ_JAYXUD010000002.1"/>
</dbReference>
<evidence type="ECO:0000313" key="6">
    <source>
        <dbReference type="Proteomes" id="UP001339429"/>
    </source>
</evidence>
<evidence type="ECO:0000256" key="1">
    <source>
        <dbReference type="ARBA" id="ARBA00005187"/>
    </source>
</evidence>
<organism evidence="5 6">
    <name type="scientific">Photobacterium piscicola</name>
    <dbReference type="NCBI Taxonomy" id="1378299"/>
    <lineage>
        <taxon>Bacteria</taxon>
        <taxon>Pseudomonadati</taxon>
        <taxon>Pseudomonadota</taxon>
        <taxon>Gammaproteobacteria</taxon>
        <taxon>Vibrionales</taxon>
        <taxon>Vibrionaceae</taxon>
        <taxon>Photobacterium</taxon>
    </lineage>
</organism>
<accession>A0ABU6LHW7</accession>
<feature type="domain" description="Asparagine synthetase" evidence="4">
    <location>
        <begin position="104"/>
        <end position="229"/>
    </location>
</feature>
<dbReference type="Pfam" id="PF00733">
    <property type="entry name" value="Asn_synthase"/>
    <property type="match status" value="1"/>
</dbReference>